<evidence type="ECO:0000256" key="1">
    <source>
        <dbReference type="SAM" id="MobiDB-lite"/>
    </source>
</evidence>
<evidence type="ECO:0000313" key="2">
    <source>
        <dbReference type="EMBL" id="MBC4018865.1"/>
    </source>
</evidence>
<dbReference type="Proteomes" id="UP000600101">
    <property type="component" value="Unassembled WGS sequence"/>
</dbReference>
<gene>
    <name evidence="2" type="ORF">H7965_26800</name>
</gene>
<evidence type="ECO:0000313" key="3">
    <source>
        <dbReference type="Proteomes" id="UP000600101"/>
    </source>
</evidence>
<feature type="region of interest" description="Disordered" evidence="1">
    <location>
        <begin position="1"/>
        <end position="34"/>
    </location>
</feature>
<organism evidence="2 3">
    <name type="scientific">Siccirubricoccus deserti</name>
    <dbReference type="NCBI Taxonomy" id="2013562"/>
    <lineage>
        <taxon>Bacteria</taxon>
        <taxon>Pseudomonadati</taxon>
        <taxon>Pseudomonadota</taxon>
        <taxon>Alphaproteobacteria</taxon>
        <taxon>Acetobacterales</taxon>
        <taxon>Roseomonadaceae</taxon>
        <taxon>Siccirubricoccus</taxon>
    </lineage>
</organism>
<name>A0A9X0UK72_9PROT</name>
<reference evidence="2" key="1">
    <citation type="submission" date="2020-08" db="EMBL/GenBank/DDBJ databases">
        <authorList>
            <person name="Hu Y."/>
            <person name="Nguyen S.V."/>
            <person name="Li F."/>
            <person name="Fanning S."/>
        </authorList>
    </citation>
    <scope>NUCLEOTIDE SEQUENCE</scope>
    <source>
        <strain evidence="2">SYSU D8009</strain>
    </source>
</reference>
<protein>
    <submittedName>
        <fullName evidence="2">Uncharacterized protein</fullName>
    </submittedName>
</protein>
<dbReference type="RefSeq" id="WP_186773607.1">
    <property type="nucleotide sequence ID" value="NZ_JACOMF010000087.1"/>
</dbReference>
<feature type="region of interest" description="Disordered" evidence="1">
    <location>
        <begin position="52"/>
        <end position="76"/>
    </location>
</feature>
<dbReference type="EMBL" id="JACOMF010000087">
    <property type="protein sequence ID" value="MBC4018865.1"/>
    <property type="molecule type" value="Genomic_DNA"/>
</dbReference>
<sequence>MDQLGGLAPGTPGHPQVGLAQPDPVPPGQPRQDVDSTLQQFVVGRVRHRLGLDGGVDGHPPPDQLAAEADEGGPLGRGLVGGEAAKATEAGAIVQRFGQLDIGQVVPARQQQAAEEG</sequence>
<proteinExistence type="predicted"/>
<dbReference type="AlphaFoldDB" id="A0A9X0UK72"/>
<keyword evidence="3" id="KW-1185">Reference proteome</keyword>
<accession>A0A9X0UK72</accession>
<comment type="caution">
    <text evidence="2">The sequence shown here is derived from an EMBL/GenBank/DDBJ whole genome shotgun (WGS) entry which is preliminary data.</text>
</comment>